<proteinExistence type="predicted"/>
<reference evidence="3 4" key="1">
    <citation type="submission" date="2015-11" db="EMBL/GenBank/DDBJ databases">
        <title>Genomic analysis of 38 Legionella species identifies large and diverse effector repertoires.</title>
        <authorList>
            <person name="Burstein D."/>
            <person name="Amaro F."/>
            <person name="Zusman T."/>
            <person name="Lifshitz Z."/>
            <person name="Cohen O."/>
            <person name="Gilbert J.A."/>
            <person name="Pupko T."/>
            <person name="Shuman H.A."/>
            <person name="Segal G."/>
        </authorList>
    </citation>
    <scope>NUCLEOTIDE SEQUENCE [LARGE SCALE GENOMIC DNA]</scope>
    <source>
        <strain evidence="3 4">Bercovier 4</strain>
    </source>
</reference>
<dbReference type="EMBL" id="LNYH01000093">
    <property type="protein sequence ID" value="KTD21430.1"/>
    <property type="molecule type" value="Genomic_DNA"/>
</dbReference>
<dbReference type="Proteomes" id="UP000054761">
    <property type="component" value="Unassembled WGS sequence"/>
</dbReference>
<dbReference type="AlphaFoldDB" id="A0A0W0VNN5"/>
<dbReference type="STRING" id="454.Lisr_1539"/>
<dbReference type="InterPro" id="IPR010624">
    <property type="entry name" value="KaiC_dom"/>
</dbReference>
<evidence type="ECO:0000313" key="3">
    <source>
        <dbReference type="EMBL" id="KTD21430.1"/>
    </source>
</evidence>
<dbReference type="GO" id="GO:0005524">
    <property type="term" value="F:ATP binding"/>
    <property type="evidence" value="ECO:0007669"/>
    <property type="project" value="InterPro"/>
</dbReference>
<evidence type="ECO:0000256" key="1">
    <source>
        <dbReference type="SAM" id="Coils"/>
    </source>
</evidence>
<protein>
    <submittedName>
        <fullName evidence="3">DNA integration/recombination/inversion protein</fullName>
    </submittedName>
</protein>
<dbReference type="InterPro" id="IPR014774">
    <property type="entry name" value="KaiC-like_dom"/>
</dbReference>
<gene>
    <name evidence="3" type="ORF">Lisr_1539</name>
</gene>
<keyword evidence="1" id="KW-0175">Coiled coil</keyword>
<feature type="coiled-coil region" evidence="1">
    <location>
        <begin position="233"/>
        <end position="289"/>
    </location>
</feature>
<evidence type="ECO:0000259" key="2">
    <source>
        <dbReference type="PROSITE" id="PS51146"/>
    </source>
</evidence>
<name>A0A0W0VNN5_9GAMM</name>
<accession>A0A0W0VNN5</accession>
<feature type="domain" description="KaiC" evidence="2">
    <location>
        <begin position="1"/>
        <end position="220"/>
    </location>
</feature>
<dbReference type="SUPFAM" id="SSF52540">
    <property type="entry name" value="P-loop containing nucleoside triphosphate hydrolases"/>
    <property type="match status" value="1"/>
</dbReference>
<dbReference type="PATRIC" id="fig|454.4.peg.1678"/>
<dbReference type="PROSITE" id="PS51146">
    <property type="entry name" value="KAIC"/>
    <property type="match status" value="1"/>
</dbReference>
<keyword evidence="4" id="KW-1185">Reference proteome</keyword>
<dbReference type="PANTHER" id="PTHR42926:SF1">
    <property type="entry name" value="CIRCADIAN CLOCK OSCILLATOR PROTEIN KAIC 1"/>
    <property type="match status" value="1"/>
</dbReference>
<dbReference type="InterPro" id="IPR051347">
    <property type="entry name" value="Circadian_clock_KaiC-rel"/>
</dbReference>
<evidence type="ECO:0000313" key="4">
    <source>
        <dbReference type="Proteomes" id="UP000054761"/>
    </source>
</evidence>
<dbReference type="Pfam" id="PF06745">
    <property type="entry name" value="ATPase"/>
    <property type="match status" value="1"/>
</dbReference>
<dbReference type="RefSeq" id="WP_058501895.1">
    <property type="nucleotide sequence ID" value="NZ_CP038273.1"/>
</dbReference>
<dbReference type="InterPro" id="IPR027417">
    <property type="entry name" value="P-loop_NTPase"/>
</dbReference>
<comment type="caution">
    <text evidence="3">The sequence shown here is derived from an EMBL/GenBank/DDBJ whole genome shotgun (WGS) entry which is preliminary data.</text>
</comment>
<organism evidence="3 4">
    <name type="scientific">Legionella israelensis</name>
    <dbReference type="NCBI Taxonomy" id="454"/>
    <lineage>
        <taxon>Bacteria</taxon>
        <taxon>Pseudomonadati</taxon>
        <taxon>Pseudomonadota</taxon>
        <taxon>Gammaproteobacteria</taxon>
        <taxon>Legionellales</taxon>
        <taxon>Legionellaceae</taxon>
        <taxon>Legionella</taxon>
    </lineage>
</organism>
<dbReference type="PANTHER" id="PTHR42926">
    <property type="match status" value="1"/>
</dbReference>
<dbReference type="Gene3D" id="3.40.50.300">
    <property type="entry name" value="P-loop containing nucleotide triphosphate hydrolases"/>
    <property type="match status" value="1"/>
</dbReference>
<sequence length="298" mass="34189">MLDDKGYQEGAPIMISGRSGTAKTLFAASFAKSCLHQGKKVLFVSFEESPSHLIHHFISVDIDLRPFLEDETLAINARRSVEMGLENHIISIIEMNQRHEFDVIIVDPISSLLDLGDVMDVKMMFVRFISYMKARKNTLLFTELLPDYAEEHSLLGLSSLTDTWIRLSYIEKNGEFNRLMYISKSRGIKTSNQVKEFLVTDEGIIVEDPYIGDEEMVFGSHKAARILEDKQQETQNAQEIAQLESEIKAVEEELVAHQKVQIAEYQARKNALLRQKNKLVNEEKQMQARRQANKLLRE</sequence>